<evidence type="ECO:0000313" key="1">
    <source>
        <dbReference type="EMBL" id="SDH52166.1"/>
    </source>
</evidence>
<dbReference type="SUPFAM" id="SSF48452">
    <property type="entry name" value="TPR-like"/>
    <property type="match status" value="1"/>
</dbReference>
<evidence type="ECO:0000313" key="2">
    <source>
        <dbReference type="Proteomes" id="UP000199274"/>
    </source>
</evidence>
<keyword evidence="2" id="KW-1185">Reference proteome</keyword>
<reference evidence="2" key="1">
    <citation type="submission" date="2016-10" db="EMBL/GenBank/DDBJ databases">
        <authorList>
            <person name="Varghese N."/>
            <person name="Submissions S."/>
        </authorList>
    </citation>
    <scope>NUCLEOTIDE SEQUENCE [LARGE SCALE GENOMIC DNA]</scope>
    <source>
        <strain evidence="2">CGMCC 1.2747</strain>
    </source>
</reference>
<evidence type="ECO:0008006" key="3">
    <source>
        <dbReference type="Google" id="ProtNLM"/>
    </source>
</evidence>
<accession>A0A1G8D354</accession>
<proteinExistence type="predicted"/>
<organism evidence="1 2">
    <name type="scientific">Flavobacterium omnivorum</name>
    <dbReference type="NCBI Taxonomy" id="178355"/>
    <lineage>
        <taxon>Bacteria</taxon>
        <taxon>Pseudomonadati</taxon>
        <taxon>Bacteroidota</taxon>
        <taxon>Flavobacteriia</taxon>
        <taxon>Flavobacteriales</taxon>
        <taxon>Flavobacteriaceae</taxon>
        <taxon>Flavobacterium</taxon>
    </lineage>
</organism>
<sequence>MKKNTFFYIILISLIYFKGNAQDSKLFITEKTSDKYVYVDVIKTYERIVEKGYKSADLFKKIGDSYYINADFGNAAKWYCELFAMGINLEPEYYHQYSKSLLFIGQNDIANEILEKLKQKSRLLHEKKNRK</sequence>
<name>A0A1G8D354_9FLAO</name>
<protein>
    <recommendedName>
        <fullName evidence="3">Flagellar motor protein MotB</fullName>
    </recommendedName>
</protein>
<dbReference type="STRING" id="178355.SAMN04488062_1093"/>
<dbReference type="RefSeq" id="WP_245705085.1">
    <property type="nucleotide sequence ID" value="NZ_FNDB01000009.1"/>
</dbReference>
<dbReference type="Proteomes" id="UP000199274">
    <property type="component" value="Unassembled WGS sequence"/>
</dbReference>
<dbReference type="AlphaFoldDB" id="A0A1G8D354"/>
<gene>
    <name evidence="1" type="ORF">SAMN04488062_1093</name>
</gene>
<dbReference type="EMBL" id="FNDB01000009">
    <property type="protein sequence ID" value="SDH52166.1"/>
    <property type="molecule type" value="Genomic_DNA"/>
</dbReference>
<dbReference type="InterPro" id="IPR011990">
    <property type="entry name" value="TPR-like_helical_dom_sf"/>
</dbReference>